<evidence type="ECO:0000259" key="7">
    <source>
        <dbReference type="PROSITE" id="PS50800"/>
    </source>
</evidence>
<dbReference type="Pfam" id="PF13671">
    <property type="entry name" value="AAA_33"/>
    <property type="match status" value="1"/>
</dbReference>
<gene>
    <name evidence="8" type="ORF">XAT740_LOCUS43429</name>
</gene>
<dbReference type="PROSITE" id="PS50800">
    <property type="entry name" value="SAP"/>
    <property type="match status" value="1"/>
</dbReference>
<dbReference type="InterPro" id="IPR035778">
    <property type="entry name" value="SPRY_hnRNP_U"/>
</dbReference>
<feature type="compositionally biased region" description="Acidic residues" evidence="5">
    <location>
        <begin position="78"/>
        <end position="87"/>
    </location>
</feature>
<dbReference type="InterPro" id="IPR043136">
    <property type="entry name" value="B30.2/SPRY_sf"/>
</dbReference>
<accession>A0A815XJN0</accession>
<name>A0A815XJN0_ADIRI</name>
<evidence type="ECO:0000256" key="4">
    <source>
        <dbReference type="ARBA" id="ARBA00023242"/>
    </source>
</evidence>
<dbReference type="PROSITE" id="PS50188">
    <property type="entry name" value="B302_SPRY"/>
    <property type="match status" value="1"/>
</dbReference>
<reference evidence="8" key="1">
    <citation type="submission" date="2021-02" db="EMBL/GenBank/DDBJ databases">
        <authorList>
            <person name="Nowell W R."/>
        </authorList>
    </citation>
    <scope>NUCLEOTIDE SEQUENCE</scope>
</reference>
<proteinExistence type="predicted"/>
<dbReference type="InterPro" id="IPR027417">
    <property type="entry name" value="P-loop_NTPase"/>
</dbReference>
<dbReference type="AlphaFoldDB" id="A0A815XJN0"/>
<dbReference type="SMART" id="SM00449">
    <property type="entry name" value="SPRY"/>
    <property type="match status" value="1"/>
</dbReference>
<dbReference type="InterPro" id="IPR003877">
    <property type="entry name" value="SPRY_dom"/>
</dbReference>
<dbReference type="EMBL" id="CAJNOR010005351">
    <property type="protein sequence ID" value="CAF1558397.1"/>
    <property type="molecule type" value="Genomic_DNA"/>
</dbReference>
<feature type="region of interest" description="Disordered" evidence="5">
    <location>
        <begin position="39"/>
        <end position="236"/>
    </location>
</feature>
<protein>
    <submittedName>
        <fullName evidence="8">Uncharacterized protein</fullName>
    </submittedName>
</protein>
<dbReference type="SUPFAM" id="SSF68906">
    <property type="entry name" value="SAP domain"/>
    <property type="match status" value="1"/>
</dbReference>
<feature type="compositionally biased region" description="Polar residues" evidence="5">
    <location>
        <begin position="41"/>
        <end position="53"/>
    </location>
</feature>
<sequence length="557" mass="63244">MSESEDLESFKVTELQNELKKRGLDIKGRKAELITRLREAMNNNTEINETSAGNPDPSDEESAPPIVKDDTSSPSSAIEDDDEDDGQEQPLPQSIPDVVESENNPPTEEMDSTSSKKRRLTEEEAEEERENGEGEDSKVEKMQEEDNDNDELSKQRRKKKSRWGSEQDEDESPEKQTASTKRASDDDDNVDNSSTTSSSRHRDRDYHRSSKHDDDRHYSSRRSERSPEKEIPLPEEEIVQFNPDDVVLDFYTSDLTLTFATDCLSASTKSNDALCFLWAGTRATYGFKQGKICYEIRVTEIIDCPDMPGNEKEKFGIRVGWSNLSSGLHALQLGEFNDSFAYTDAGKKMSKFNDELSEDSYGESFGLSDVIGCYIDLDGNEEENKIRISFTKNGQDYGQAFELDKASLSSDNNNDANRLVFYPHILVKNIKFECNFGQSETPWSEVKTDYIFSQKIPLDERIRSVEPIVEKTDCQVILLSGLNGSGKTTWAKKYVEDNPTKNFNLINVEYVLSKMTVDGKLPTIKDRNDGLMLRANVCLQKLIEIAAQRRRNYIIDH</sequence>
<dbReference type="InterPro" id="IPR013320">
    <property type="entry name" value="ConA-like_dom_sf"/>
</dbReference>
<keyword evidence="3" id="KW-0597">Phosphoprotein</keyword>
<dbReference type="SUPFAM" id="SSF52540">
    <property type="entry name" value="P-loop containing nucleoside triphosphate hydrolases"/>
    <property type="match status" value="1"/>
</dbReference>
<dbReference type="Gene3D" id="1.10.720.30">
    <property type="entry name" value="SAP domain"/>
    <property type="match status" value="1"/>
</dbReference>
<feature type="non-terminal residue" evidence="8">
    <location>
        <position position="1"/>
    </location>
</feature>
<feature type="domain" description="SAP" evidence="7">
    <location>
        <begin position="7"/>
        <end position="41"/>
    </location>
</feature>
<dbReference type="CDD" id="cd12884">
    <property type="entry name" value="SPRY_hnRNP"/>
    <property type="match status" value="1"/>
</dbReference>
<dbReference type="InterPro" id="IPR036361">
    <property type="entry name" value="SAP_dom_sf"/>
</dbReference>
<dbReference type="Gene3D" id="3.40.50.300">
    <property type="entry name" value="P-loop containing nucleotide triphosphate hydrolases"/>
    <property type="match status" value="1"/>
</dbReference>
<dbReference type="Pfam" id="PF02037">
    <property type="entry name" value="SAP"/>
    <property type="match status" value="1"/>
</dbReference>
<dbReference type="GO" id="GO:0005634">
    <property type="term" value="C:nucleus"/>
    <property type="evidence" value="ECO:0007669"/>
    <property type="project" value="UniProtKB-SubCell"/>
</dbReference>
<dbReference type="InterPro" id="IPR001870">
    <property type="entry name" value="B30.2/SPRY"/>
</dbReference>
<dbReference type="PANTHER" id="PTHR12381">
    <property type="entry name" value="HETEROGENEOUS NUCLEAR RIBONUCLEOPROTEIN U FAMILY MEMBER"/>
    <property type="match status" value="1"/>
</dbReference>
<dbReference type="InterPro" id="IPR003034">
    <property type="entry name" value="SAP_dom"/>
</dbReference>
<dbReference type="GO" id="GO:0000380">
    <property type="term" value="P:alternative mRNA splicing, via spliceosome"/>
    <property type="evidence" value="ECO:0007669"/>
    <property type="project" value="TreeGrafter"/>
</dbReference>
<dbReference type="Proteomes" id="UP000663828">
    <property type="component" value="Unassembled WGS sequence"/>
</dbReference>
<evidence type="ECO:0000256" key="2">
    <source>
        <dbReference type="ARBA" id="ARBA00022481"/>
    </source>
</evidence>
<evidence type="ECO:0000256" key="1">
    <source>
        <dbReference type="ARBA" id="ARBA00004123"/>
    </source>
</evidence>
<organism evidence="8 9">
    <name type="scientific">Adineta ricciae</name>
    <name type="common">Rotifer</name>
    <dbReference type="NCBI Taxonomy" id="249248"/>
    <lineage>
        <taxon>Eukaryota</taxon>
        <taxon>Metazoa</taxon>
        <taxon>Spiralia</taxon>
        <taxon>Gnathifera</taxon>
        <taxon>Rotifera</taxon>
        <taxon>Eurotatoria</taxon>
        <taxon>Bdelloidea</taxon>
        <taxon>Adinetida</taxon>
        <taxon>Adinetidae</taxon>
        <taxon>Adineta</taxon>
    </lineage>
</organism>
<keyword evidence="4" id="KW-0539">Nucleus</keyword>
<feature type="compositionally biased region" description="Basic and acidic residues" evidence="5">
    <location>
        <begin position="131"/>
        <end position="144"/>
    </location>
</feature>
<feature type="domain" description="B30.2/SPRY" evidence="6">
    <location>
        <begin position="226"/>
        <end position="441"/>
    </location>
</feature>
<evidence type="ECO:0000259" key="6">
    <source>
        <dbReference type="PROSITE" id="PS50188"/>
    </source>
</evidence>
<keyword evidence="2" id="KW-0488">Methylation</keyword>
<keyword evidence="9" id="KW-1185">Reference proteome</keyword>
<feature type="compositionally biased region" description="Basic and acidic residues" evidence="5">
    <location>
        <begin position="200"/>
        <end position="232"/>
    </location>
</feature>
<dbReference type="PANTHER" id="PTHR12381:SF56">
    <property type="entry name" value="B30.2_SPRY DOMAIN-CONTAINING PROTEIN-RELATED"/>
    <property type="match status" value="1"/>
</dbReference>
<dbReference type="GO" id="GO:0003723">
    <property type="term" value="F:RNA binding"/>
    <property type="evidence" value="ECO:0007669"/>
    <property type="project" value="TreeGrafter"/>
</dbReference>
<dbReference type="Gene3D" id="2.60.120.920">
    <property type="match status" value="1"/>
</dbReference>
<evidence type="ECO:0000256" key="3">
    <source>
        <dbReference type="ARBA" id="ARBA00022553"/>
    </source>
</evidence>
<evidence type="ECO:0000313" key="8">
    <source>
        <dbReference type="EMBL" id="CAF1558397.1"/>
    </source>
</evidence>
<evidence type="ECO:0000313" key="9">
    <source>
        <dbReference type="Proteomes" id="UP000663828"/>
    </source>
</evidence>
<evidence type="ECO:0000256" key="5">
    <source>
        <dbReference type="SAM" id="MobiDB-lite"/>
    </source>
</evidence>
<dbReference type="SMART" id="SM00513">
    <property type="entry name" value="SAP"/>
    <property type="match status" value="1"/>
</dbReference>
<dbReference type="Pfam" id="PF00622">
    <property type="entry name" value="SPRY"/>
    <property type="match status" value="1"/>
</dbReference>
<comment type="subcellular location">
    <subcellularLocation>
        <location evidence="1">Nucleus</location>
    </subcellularLocation>
</comment>
<comment type="caution">
    <text evidence="8">The sequence shown here is derived from an EMBL/GenBank/DDBJ whole genome shotgun (WGS) entry which is preliminary data.</text>
</comment>
<dbReference type="SUPFAM" id="SSF49899">
    <property type="entry name" value="Concanavalin A-like lectins/glucanases"/>
    <property type="match status" value="1"/>
</dbReference>